<evidence type="ECO:0000313" key="1">
    <source>
        <dbReference type="EMBL" id="PPK29293.1"/>
    </source>
</evidence>
<reference evidence="1 2" key="1">
    <citation type="submission" date="2018-02" db="EMBL/GenBank/DDBJ databases">
        <title>Draft genome sequences of four Legionella pneumophila clinical strains isolated in Ontario.</title>
        <authorList>
            <person name="Fortuna A."/>
            <person name="Ramnarine R."/>
            <person name="Li A."/>
            <person name="Frantz C."/>
            <person name="Mallo G."/>
        </authorList>
    </citation>
    <scope>NUCLEOTIDE SEQUENCE [LARGE SCALE GENOMIC DNA]</scope>
    <source>
        <strain evidence="1 2">LG61</strain>
    </source>
</reference>
<evidence type="ECO:0000313" key="2">
    <source>
        <dbReference type="Proteomes" id="UP000239239"/>
    </source>
</evidence>
<proteinExistence type="predicted"/>
<dbReference type="OrthoDB" id="9871201at2"/>
<organism evidence="1 2">
    <name type="scientific">Legionella pneumophila</name>
    <dbReference type="NCBI Taxonomy" id="446"/>
    <lineage>
        <taxon>Bacteria</taxon>
        <taxon>Pseudomonadati</taxon>
        <taxon>Pseudomonadota</taxon>
        <taxon>Gammaproteobacteria</taxon>
        <taxon>Legionellales</taxon>
        <taxon>Legionellaceae</taxon>
        <taxon>Legionella</taxon>
    </lineage>
</organism>
<dbReference type="EMBL" id="PQWY01000018">
    <property type="protein sequence ID" value="PPK29293.1"/>
    <property type="molecule type" value="Genomic_DNA"/>
</dbReference>
<dbReference type="AlphaFoldDB" id="A0A2S6EVS8"/>
<accession>A0A2S6EVS8</accession>
<gene>
    <name evidence="1" type="ORF">C3928_13085</name>
</gene>
<sequence length="277" mass="31994">MLMEFEDWFLEQISNGKKCILIGENHYSYASEDCLDCILKLQKQGKINKKIVFFDENLTALDNLEPYTLESLSKLNTVEPSLIALIKNHVEVYGLEDNFSNPFINLKSIKKVAACLNDLGLQQGQREYSNLEQCIYWAYHLYGKSLVRVQRGNEGFCNQILHKMDEDTIVIARVGAKHIPAVRKDGIVIEEGMLQRLGQDIASACFITHFPKNKTYSEQKTYQPESDTFGSYDSIECCMVPKKMMHQPDLTLWAEQRKERKDDNGYRDTKKQRCTIL</sequence>
<dbReference type="RefSeq" id="WP_080272196.1">
    <property type="nucleotide sequence ID" value="NZ_CP017601.1"/>
</dbReference>
<comment type="caution">
    <text evidence="1">The sequence shown here is derived from an EMBL/GenBank/DDBJ whole genome shotgun (WGS) entry which is preliminary data.</text>
</comment>
<dbReference type="Proteomes" id="UP000239239">
    <property type="component" value="Unassembled WGS sequence"/>
</dbReference>
<name>A0A2S6EVS8_LEGPN</name>
<protein>
    <submittedName>
        <fullName evidence="1">Uncharacterized protein</fullName>
    </submittedName>
</protein>